<feature type="compositionally biased region" description="Basic residues" evidence="1">
    <location>
        <begin position="439"/>
        <end position="464"/>
    </location>
</feature>
<feature type="compositionally biased region" description="Basic residues" evidence="1">
    <location>
        <begin position="417"/>
        <end position="428"/>
    </location>
</feature>
<evidence type="ECO:0000313" key="2">
    <source>
        <dbReference type="EMBL" id="GFX95118.1"/>
    </source>
</evidence>
<gene>
    <name evidence="2" type="ORF">TNCV_3605771</name>
</gene>
<feature type="compositionally biased region" description="Basic and acidic residues" evidence="1">
    <location>
        <begin position="261"/>
        <end position="277"/>
    </location>
</feature>
<feature type="compositionally biased region" description="Basic and acidic residues" evidence="1">
    <location>
        <begin position="1"/>
        <end position="15"/>
    </location>
</feature>
<proteinExistence type="predicted"/>
<feature type="compositionally biased region" description="Basic residues" evidence="1">
    <location>
        <begin position="16"/>
        <end position="45"/>
    </location>
</feature>
<feature type="compositionally biased region" description="Basic and acidic residues" evidence="1">
    <location>
        <begin position="429"/>
        <end position="438"/>
    </location>
</feature>
<feature type="compositionally biased region" description="Basic residues" evidence="1">
    <location>
        <begin position="233"/>
        <end position="246"/>
    </location>
</feature>
<reference evidence="2" key="1">
    <citation type="submission" date="2020-08" db="EMBL/GenBank/DDBJ databases">
        <title>Multicomponent nature underlies the extraordinary mechanical properties of spider dragline silk.</title>
        <authorList>
            <person name="Kono N."/>
            <person name="Nakamura H."/>
            <person name="Mori M."/>
            <person name="Yoshida Y."/>
            <person name="Ohtoshi R."/>
            <person name="Malay A.D."/>
            <person name="Moran D.A.P."/>
            <person name="Tomita M."/>
            <person name="Numata K."/>
            <person name="Arakawa K."/>
        </authorList>
    </citation>
    <scope>NUCLEOTIDE SEQUENCE</scope>
</reference>
<feature type="compositionally biased region" description="Basic residues" evidence="1">
    <location>
        <begin position="123"/>
        <end position="139"/>
    </location>
</feature>
<keyword evidence="3" id="KW-1185">Reference proteome</keyword>
<feature type="compositionally biased region" description="Basic residues" evidence="1">
    <location>
        <begin position="101"/>
        <end position="112"/>
    </location>
</feature>
<feature type="region of interest" description="Disordered" evidence="1">
    <location>
        <begin position="1"/>
        <end position="568"/>
    </location>
</feature>
<feature type="compositionally biased region" description="Basic and acidic residues" evidence="1">
    <location>
        <begin position="113"/>
        <end position="122"/>
    </location>
</feature>
<organism evidence="2 3">
    <name type="scientific">Trichonephila clavipes</name>
    <name type="common">Golden silk orbweaver</name>
    <name type="synonym">Nephila clavipes</name>
    <dbReference type="NCBI Taxonomy" id="2585209"/>
    <lineage>
        <taxon>Eukaryota</taxon>
        <taxon>Metazoa</taxon>
        <taxon>Ecdysozoa</taxon>
        <taxon>Arthropoda</taxon>
        <taxon>Chelicerata</taxon>
        <taxon>Arachnida</taxon>
        <taxon>Araneae</taxon>
        <taxon>Araneomorphae</taxon>
        <taxon>Entelegynae</taxon>
        <taxon>Araneoidea</taxon>
        <taxon>Nephilidae</taxon>
        <taxon>Trichonephila</taxon>
    </lineage>
</organism>
<feature type="compositionally biased region" description="Basic and acidic residues" evidence="1">
    <location>
        <begin position="465"/>
        <end position="503"/>
    </location>
</feature>
<protein>
    <submittedName>
        <fullName evidence="2">Uncharacterized protein</fullName>
    </submittedName>
</protein>
<dbReference type="AlphaFoldDB" id="A0A8X6V5D6"/>
<sequence>MPRGREVKPKRPRKEEKRRRKKHHKSGRKRPGRWVSKERHRKGRKPPLVEEHAGDSESEERKRKKKWRPIKRPDRPRIPSALPSSEETDERWKKGPERKTSQKKSHGKYSKRPTREESEKRNKLGRRRQHEKSKKRSLHPKPGTSKKGRDVTNTERLKRPRTPPDQHSSEEMPRGREVKPKRPRKEEKRRRKKHHKSGRKRPGRWVSKERHRKGRKPPLVEEHAGDSISEEKKRKKKWRPIKRRDRPRIPSALPSSEETDERWKKGPERKTSQKNHTESIQNDPHGKNQRKGTNLDADDNMKNLRKEASTQSLEQKCQEDVKSNRKDPGRKKKRRRKKHHKSGRKRPGRWVSKERHRKGRKPPLVEEHAGDSESEERKRKKKWRPIKRPDRPRIPSALPSSEETDERWKKGPERKTSQKKSHRKYSKRPTREESEKRNKLGHRRQHEKYKKRSLHPKPGTRKKGRDVTNTERLKRPRASQDQHSSEEMPRGREVKSKRPMMENKRRRKKHHKRGRKRPVRFVSNERHRRGRKPSLVEEHAGDSESEERKRKKSGGRLNVGIDPAYHLH</sequence>
<evidence type="ECO:0000313" key="3">
    <source>
        <dbReference type="Proteomes" id="UP000887159"/>
    </source>
</evidence>
<feature type="compositionally biased region" description="Basic and acidic residues" evidence="1">
    <location>
        <begin position="363"/>
        <end position="377"/>
    </location>
</feature>
<feature type="compositionally biased region" description="Basic and acidic residues" evidence="1">
    <location>
        <begin position="406"/>
        <end position="416"/>
    </location>
</feature>
<comment type="caution">
    <text evidence="2">The sequence shown here is derived from an EMBL/GenBank/DDBJ whole genome shotgun (WGS) entry which is preliminary data.</text>
</comment>
<feature type="compositionally biased region" description="Basic residues" evidence="1">
    <location>
        <begin position="504"/>
        <end position="519"/>
    </location>
</feature>
<feature type="compositionally biased region" description="Basic and acidic residues" evidence="1">
    <location>
        <begin position="90"/>
        <end position="100"/>
    </location>
</feature>
<dbReference type="EMBL" id="BMAU01021183">
    <property type="protein sequence ID" value="GFX95118.1"/>
    <property type="molecule type" value="Genomic_DNA"/>
</dbReference>
<dbReference type="Proteomes" id="UP000887159">
    <property type="component" value="Unassembled WGS sequence"/>
</dbReference>
<feature type="compositionally biased region" description="Basic and acidic residues" evidence="1">
    <location>
        <begin position="218"/>
        <end position="232"/>
    </location>
</feature>
<evidence type="ECO:0000256" key="1">
    <source>
        <dbReference type="SAM" id="MobiDB-lite"/>
    </source>
</evidence>
<feature type="compositionally biased region" description="Basic and acidic residues" evidence="1">
    <location>
        <begin position="534"/>
        <end position="548"/>
    </location>
</feature>
<feature type="compositionally biased region" description="Basic and acidic residues" evidence="1">
    <location>
        <begin position="316"/>
        <end position="327"/>
    </location>
</feature>
<feature type="compositionally biased region" description="Basic and acidic residues" evidence="1">
    <location>
        <begin position="299"/>
        <end position="308"/>
    </location>
</feature>
<name>A0A8X6V5D6_TRICX</name>
<feature type="compositionally biased region" description="Basic and acidic residues" evidence="1">
    <location>
        <begin position="47"/>
        <end position="61"/>
    </location>
</feature>
<feature type="compositionally biased region" description="Basic and acidic residues" evidence="1">
    <location>
        <begin position="147"/>
        <end position="186"/>
    </location>
</feature>
<feature type="compositionally biased region" description="Basic residues" evidence="1">
    <location>
        <begin position="187"/>
        <end position="216"/>
    </location>
</feature>
<accession>A0A8X6V5D6</accession>
<feature type="compositionally biased region" description="Basic residues" evidence="1">
    <location>
        <begin position="328"/>
        <end position="361"/>
    </location>
</feature>